<evidence type="ECO:0000259" key="2">
    <source>
        <dbReference type="PROSITE" id="PS51286"/>
    </source>
</evidence>
<protein>
    <submittedName>
        <fullName evidence="3">RAP protein</fullName>
    </submittedName>
</protein>
<dbReference type="SUPFAM" id="SSF52980">
    <property type="entry name" value="Restriction endonuclease-like"/>
    <property type="match status" value="1"/>
</dbReference>
<dbReference type="AlphaFoldDB" id="A0A812IE77"/>
<dbReference type="EMBL" id="CAJNDS010000261">
    <property type="protein sequence ID" value="CAE7035210.1"/>
    <property type="molecule type" value="Genomic_DNA"/>
</dbReference>
<keyword evidence="4" id="KW-1185">Reference proteome</keyword>
<sequence>MTRGGRTFLFCRRAAVMYKQLNIRDEVLFQTFGARLAEILEVSSGPLRPLQSDRRLGSAAGQDALTRPRKRSSRGEAEGAVMAYLSACGRLNIRPHQAHEFFNHVGPSARARHDVPRLVALAQLAAKFGLADTGEASCILAVVCTAFEGATPSRGYASQAITGQLLLALIFDESACNTRDRALVAAISAVNSSFGCALNSLDEQLAQQLQVTELACRLERPGTMQMLEIRGLSGFLEGVRHLEQSFFGPLPKSSSQQHLQVSGALHELGVQHRTEERLDPYIADVRLTTNQSLIEIDGPLHFVGNSQRYDMKSSLKHRLLTKQGWQVHHIAWNDWPEHHHSRMSYVARLLRKPAPGRHLLEYAPLQSSTSQEYVAPELVE</sequence>
<feature type="region of interest" description="Disordered" evidence="1">
    <location>
        <begin position="51"/>
        <end position="76"/>
    </location>
</feature>
<dbReference type="InterPro" id="IPR011335">
    <property type="entry name" value="Restrct_endonuc-II-like"/>
</dbReference>
<gene>
    <name evidence="3" type="primary">RAP</name>
    <name evidence="3" type="ORF">SNAT2548_LOCUS4261</name>
</gene>
<name>A0A812IE77_9DINO</name>
<evidence type="ECO:0000313" key="4">
    <source>
        <dbReference type="Proteomes" id="UP000604046"/>
    </source>
</evidence>
<dbReference type="OrthoDB" id="413408at2759"/>
<dbReference type="Pfam" id="PF08373">
    <property type="entry name" value="RAP"/>
    <property type="match status" value="1"/>
</dbReference>
<dbReference type="InterPro" id="IPR013584">
    <property type="entry name" value="RAP"/>
</dbReference>
<proteinExistence type="predicted"/>
<dbReference type="GO" id="GO:0006281">
    <property type="term" value="P:DNA repair"/>
    <property type="evidence" value="ECO:0007669"/>
    <property type="project" value="UniProtKB-ARBA"/>
</dbReference>
<feature type="domain" description="RAP" evidence="2">
    <location>
        <begin position="292"/>
        <end position="348"/>
    </location>
</feature>
<comment type="caution">
    <text evidence="3">The sequence shown here is derived from an EMBL/GenBank/DDBJ whole genome shotgun (WGS) entry which is preliminary data.</text>
</comment>
<evidence type="ECO:0000256" key="1">
    <source>
        <dbReference type="SAM" id="MobiDB-lite"/>
    </source>
</evidence>
<reference evidence="3" key="1">
    <citation type="submission" date="2021-02" db="EMBL/GenBank/DDBJ databases">
        <authorList>
            <person name="Dougan E. K."/>
            <person name="Rhodes N."/>
            <person name="Thang M."/>
            <person name="Chan C."/>
        </authorList>
    </citation>
    <scope>NUCLEOTIDE SEQUENCE</scope>
</reference>
<dbReference type="Proteomes" id="UP000604046">
    <property type="component" value="Unassembled WGS sequence"/>
</dbReference>
<evidence type="ECO:0000313" key="3">
    <source>
        <dbReference type="EMBL" id="CAE7035210.1"/>
    </source>
</evidence>
<dbReference type="Gene3D" id="3.40.960.10">
    <property type="entry name" value="VSR Endonuclease"/>
    <property type="match status" value="1"/>
</dbReference>
<dbReference type="SMART" id="SM00952">
    <property type="entry name" value="RAP"/>
    <property type="match status" value="1"/>
</dbReference>
<organism evidence="3 4">
    <name type="scientific">Symbiodinium natans</name>
    <dbReference type="NCBI Taxonomy" id="878477"/>
    <lineage>
        <taxon>Eukaryota</taxon>
        <taxon>Sar</taxon>
        <taxon>Alveolata</taxon>
        <taxon>Dinophyceae</taxon>
        <taxon>Suessiales</taxon>
        <taxon>Symbiodiniaceae</taxon>
        <taxon>Symbiodinium</taxon>
    </lineage>
</organism>
<accession>A0A812IE77</accession>
<dbReference type="PROSITE" id="PS51286">
    <property type="entry name" value="RAP"/>
    <property type="match status" value="1"/>
</dbReference>